<gene>
    <name evidence="1" type="ORF">F9K24_19240</name>
</gene>
<accession>A0A833GYC2</accession>
<reference evidence="1 2" key="1">
    <citation type="submission" date="2019-10" db="EMBL/GenBank/DDBJ databases">
        <title>Extracellular Electron Transfer in a Candidatus Methanoperedens spp. Enrichment Culture.</title>
        <authorList>
            <person name="Berger S."/>
            <person name="Rangel Shaw D."/>
            <person name="Berben T."/>
            <person name="In 'T Zandt M."/>
            <person name="Frank J."/>
            <person name="Reimann J."/>
            <person name="Jetten M.S.M."/>
            <person name="Welte C.U."/>
        </authorList>
    </citation>
    <scope>NUCLEOTIDE SEQUENCE [LARGE SCALE GENOMIC DNA]</scope>
    <source>
        <strain evidence="1">SB12</strain>
    </source>
</reference>
<comment type="caution">
    <text evidence="1">The sequence shown here is derived from an EMBL/GenBank/DDBJ whole genome shotgun (WGS) entry which is preliminary data.</text>
</comment>
<sequence>MDAINFSSIACVERKGDYFFYCIEPAMLWALMIESSEGRNASRQEILEELLALILLNLTNRHSSIELSDSWREVWGETAGLTDRLSCRNRSRFKSGHFTGGGFFRNKIGISAMLFRSMLRHLQRMTILAELEYTVTIENEAGLCFSDGSQRIRDKSTFIFRNVFDTVEFGAQAQDLPALQSAIRESFLAKDIFVAPIEFDFEE</sequence>
<dbReference type="AlphaFoldDB" id="A0A833GYC2"/>
<organism evidence="1 2">
    <name type="scientific">Leptonema illini</name>
    <dbReference type="NCBI Taxonomy" id="183"/>
    <lineage>
        <taxon>Bacteria</taxon>
        <taxon>Pseudomonadati</taxon>
        <taxon>Spirochaetota</taxon>
        <taxon>Spirochaetia</taxon>
        <taxon>Leptospirales</taxon>
        <taxon>Leptospiraceae</taxon>
        <taxon>Leptonema</taxon>
    </lineage>
</organism>
<proteinExistence type="predicted"/>
<name>A0A833GYC2_9LEPT</name>
<evidence type="ECO:0000313" key="1">
    <source>
        <dbReference type="EMBL" id="KAB2929642.1"/>
    </source>
</evidence>
<dbReference type="Proteomes" id="UP000460298">
    <property type="component" value="Unassembled WGS sequence"/>
</dbReference>
<protein>
    <submittedName>
        <fullName evidence="1">Uncharacterized protein</fullName>
    </submittedName>
</protein>
<evidence type="ECO:0000313" key="2">
    <source>
        <dbReference type="Proteomes" id="UP000460298"/>
    </source>
</evidence>
<dbReference type="EMBL" id="WBUI01000028">
    <property type="protein sequence ID" value="KAB2929642.1"/>
    <property type="molecule type" value="Genomic_DNA"/>
</dbReference>